<dbReference type="Proteomes" id="UP000095606">
    <property type="component" value="Unassembled WGS sequence"/>
</dbReference>
<name>A0A174QB00_9BACE</name>
<evidence type="ECO:0000313" key="2">
    <source>
        <dbReference type="EMBL" id="CUP68687.1"/>
    </source>
</evidence>
<feature type="transmembrane region" description="Helical" evidence="1">
    <location>
        <begin position="138"/>
        <end position="161"/>
    </location>
</feature>
<proteinExistence type="predicted"/>
<evidence type="ECO:0000313" key="6">
    <source>
        <dbReference type="Proteomes" id="UP001060104"/>
    </source>
</evidence>
<feature type="transmembrane region" description="Helical" evidence="1">
    <location>
        <begin position="65"/>
        <end position="85"/>
    </location>
</feature>
<evidence type="ECO:0000313" key="3">
    <source>
        <dbReference type="EMBL" id="UVQ76942.1"/>
    </source>
</evidence>
<protein>
    <submittedName>
        <fullName evidence="3">DUF5687 family protein</fullName>
    </submittedName>
    <submittedName>
        <fullName evidence="2">Putative transmembrane protein</fullName>
    </submittedName>
</protein>
<keyword evidence="1" id="KW-0472">Membrane</keyword>
<feature type="transmembrane region" description="Helical" evidence="1">
    <location>
        <begin position="173"/>
        <end position="193"/>
    </location>
</feature>
<dbReference type="GeneID" id="69589110"/>
<dbReference type="AlphaFoldDB" id="A0A174QB00"/>
<feature type="transmembrane region" description="Helical" evidence="1">
    <location>
        <begin position="426"/>
        <end position="443"/>
    </location>
</feature>
<organism evidence="2 5">
    <name type="scientific">Bacteroides faecis</name>
    <dbReference type="NCBI Taxonomy" id="674529"/>
    <lineage>
        <taxon>Bacteria</taxon>
        <taxon>Pseudomonadati</taxon>
        <taxon>Bacteroidota</taxon>
        <taxon>Bacteroidia</taxon>
        <taxon>Bacteroidales</taxon>
        <taxon>Bacteroidaceae</taxon>
        <taxon>Bacteroides</taxon>
    </lineage>
</organism>
<dbReference type="InterPro" id="IPR043742">
    <property type="entry name" value="DUF5687"/>
</dbReference>
<keyword evidence="1 2" id="KW-0812">Transmembrane</keyword>
<accession>A0A174QB00</accession>
<dbReference type="Proteomes" id="UP001060104">
    <property type="component" value="Chromosome"/>
</dbReference>
<evidence type="ECO:0000313" key="5">
    <source>
        <dbReference type="Proteomes" id="UP000095606"/>
    </source>
</evidence>
<reference evidence="4" key="2">
    <citation type="submission" date="2019-11" db="EMBL/GenBank/DDBJ databases">
        <authorList>
            <person name="Feng L."/>
        </authorList>
    </citation>
    <scope>NUCLEOTIDE SEQUENCE</scope>
    <source>
        <strain evidence="4">BfaecisLFYP10</strain>
    </source>
</reference>
<accession>A0A6N2USJ9</accession>
<feature type="transmembrane region" description="Helical" evidence="1">
    <location>
        <begin position="356"/>
        <end position="377"/>
    </location>
</feature>
<gene>
    <name evidence="4" type="ORF">BFLFYP10_01662</name>
    <name evidence="2" type="ORF">ERS852461_03149</name>
    <name evidence="3" type="ORF">NXY30_11505</name>
</gene>
<feature type="transmembrane region" description="Helical" evidence="1">
    <location>
        <begin position="285"/>
        <end position="307"/>
    </location>
</feature>
<keyword evidence="1" id="KW-1133">Transmembrane helix</keyword>
<dbReference type="RefSeq" id="WP_055270167.1">
    <property type="nucleotide sequence ID" value="NZ_CABMFH010000012.1"/>
</dbReference>
<feature type="transmembrane region" description="Helical" evidence="1">
    <location>
        <begin position="455"/>
        <end position="474"/>
    </location>
</feature>
<feature type="transmembrane region" description="Helical" evidence="1">
    <location>
        <begin position="313"/>
        <end position="335"/>
    </location>
</feature>
<dbReference type="Pfam" id="PF18940">
    <property type="entry name" value="DUF5687"/>
    <property type="match status" value="1"/>
</dbReference>
<feature type="transmembrane region" description="Helical" evidence="1">
    <location>
        <begin position="383"/>
        <end position="406"/>
    </location>
</feature>
<feature type="transmembrane region" description="Helical" evidence="1">
    <location>
        <begin position="213"/>
        <end position="230"/>
    </location>
</feature>
<evidence type="ECO:0000256" key="1">
    <source>
        <dbReference type="SAM" id="Phobius"/>
    </source>
</evidence>
<evidence type="ECO:0000313" key="4">
    <source>
        <dbReference type="EMBL" id="VYT18046.1"/>
    </source>
</evidence>
<keyword evidence="6" id="KW-1185">Reference proteome</keyword>
<reference evidence="3" key="3">
    <citation type="submission" date="2022-08" db="EMBL/GenBank/DDBJ databases">
        <title>Genome Sequencing of Bacteroides fragilis Group Isolates with Nanopore Technology.</title>
        <authorList>
            <person name="Tisza M.J."/>
            <person name="Smith D."/>
            <person name="Dekker J.P."/>
        </authorList>
    </citation>
    <scope>NUCLEOTIDE SEQUENCE</scope>
    <source>
        <strain evidence="3">BFG-527</strain>
    </source>
</reference>
<feature type="transmembrane region" description="Helical" evidence="1">
    <location>
        <begin position="106"/>
        <end position="132"/>
    </location>
</feature>
<dbReference type="EMBL" id="CACRSZ010000044">
    <property type="protein sequence ID" value="VYT18046.1"/>
    <property type="molecule type" value="Genomic_DNA"/>
</dbReference>
<dbReference type="EMBL" id="CP103141">
    <property type="protein sequence ID" value="UVQ76942.1"/>
    <property type="molecule type" value="Genomic_DNA"/>
</dbReference>
<reference evidence="2 5" key="1">
    <citation type="submission" date="2015-09" db="EMBL/GenBank/DDBJ databases">
        <authorList>
            <consortium name="Pathogen Informatics"/>
        </authorList>
    </citation>
    <scope>NUCLEOTIDE SEQUENCE [LARGE SCALE GENOMIC DNA]</scope>
    <source>
        <strain evidence="2 5">2789STDY5834846</strain>
    </source>
</reference>
<sequence>MMIFNELRKHGRLASKRHPMYEKNKVAKIFGYIGVAFWAGYLIFFGTTFAFGFADMVPNREPYHVMNAVVLIFILALDFLLRVPFQKTPTQEVKPYLLLPVKRNRIIDFLLIRSGLSLFNLFWLFMFIPFSFITITKYFGILGVFTYLIGIWLLIVANNYWYLLCRTLINERIWWVLLPIAFYGGLGCLAFIPEDSPLFYFFMDLGDGYINGNILYFLGTILVIAILWLINRKIMSGLIYAELAKVDDTRIKHVSEYKFFERYGEVGEYMRLELKMLLRNRRCKGALRSVILVVIAFSCILSFSSLYDSSTMTTFICVYNFAVFGMIILSQLMSFEGNYIDGLMSRKESIMSLLKAKYYIYTIGEVVPFVLMIPAIIMDKVPLLGIFAWFFYTTGFIYFCFFQLAVYNKQTVALNEKVSSRQTNSAIQMVVNFGAFGVPLILYSTLNALLGETVAYSILLVIGLGFTITSPLWIRNVYKRFMKRRYENMEGFRDSRQ</sequence>
<feature type="transmembrane region" description="Helical" evidence="1">
    <location>
        <begin position="29"/>
        <end position="53"/>
    </location>
</feature>
<dbReference type="EMBL" id="CZAE01000015">
    <property type="protein sequence ID" value="CUP68687.1"/>
    <property type="molecule type" value="Genomic_DNA"/>
</dbReference>